<dbReference type="InterPro" id="IPR036365">
    <property type="entry name" value="PGBD-like_sf"/>
</dbReference>
<dbReference type="SUPFAM" id="SSF47090">
    <property type="entry name" value="PGBD-like"/>
    <property type="match status" value="2"/>
</dbReference>
<dbReference type="PANTHER" id="PTHR30404">
    <property type="entry name" value="N-ACETYLMURAMOYL-L-ALANINE AMIDASE"/>
    <property type="match status" value="1"/>
</dbReference>
<dbReference type="EMBL" id="CP159218">
    <property type="protein sequence ID" value="XCG63744.1"/>
    <property type="molecule type" value="Genomic_DNA"/>
</dbReference>
<dbReference type="RefSeq" id="WP_353649359.1">
    <property type="nucleotide sequence ID" value="NZ_CP159218.1"/>
</dbReference>
<dbReference type="SMART" id="SM00646">
    <property type="entry name" value="Ami_3"/>
    <property type="match status" value="1"/>
</dbReference>
<dbReference type="GO" id="GO:0030288">
    <property type="term" value="C:outer membrane-bounded periplasmic space"/>
    <property type="evidence" value="ECO:0007669"/>
    <property type="project" value="TreeGrafter"/>
</dbReference>
<dbReference type="InterPro" id="IPR002508">
    <property type="entry name" value="MurNAc-LAA_cat"/>
</dbReference>
<dbReference type="InterPro" id="IPR050695">
    <property type="entry name" value="N-acetylmuramoyl_amidase_3"/>
</dbReference>
<dbReference type="InterPro" id="IPR036366">
    <property type="entry name" value="PGBDSf"/>
</dbReference>
<dbReference type="InterPro" id="IPR002477">
    <property type="entry name" value="Peptidoglycan-bd-like"/>
</dbReference>
<reference evidence="3" key="1">
    <citation type="submission" date="2024-05" db="EMBL/GenBank/DDBJ databases">
        <authorList>
            <person name="Cai S.Y."/>
            <person name="Jin L.M."/>
            <person name="Li H.R."/>
        </authorList>
    </citation>
    <scope>NUCLEOTIDE SEQUENCE</scope>
    <source>
        <strain evidence="3">A5-74</strain>
    </source>
</reference>
<organism evidence="3">
    <name type="scientific">Nakamurella sp. A5-74</name>
    <dbReference type="NCBI Taxonomy" id="3158264"/>
    <lineage>
        <taxon>Bacteria</taxon>
        <taxon>Bacillati</taxon>
        <taxon>Actinomycetota</taxon>
        <taxon>Actinomycetes</taxon>
        <taxon>Nakamurellales</taxon>
        <taxon>Nakamurellaceae</taxon>
        <taxon>Nakamurella</taxon>
    </lineage>
</organism>
<keyword evidence="1" id="KW-0378">Hydrolase</keyword>
<name>A0AAU8DSB9_9ACTN</name>
<dbReference type="GO" id="GO:0009253">
    <property type="term" value="P:peptidoglycan catabolic process"/>
    <property type="evidence" value="ECO:0007669"/>
    <property type="project" value="InterPro"/>
</dbReference>
<dbReference type="SUPFAM" id="SSF53187">
    <property type="entry name" value="Zn-dependent exopeptidases"/>
    <property type="match status" value="1"/>
</dbReference>
<dbReference type="AlphaFoldDB" id="A0AAU8DSB9"/>
<dbReference type="GO" id="GO:0008745">
    <property type="term" value="F:N-acetylmuramoyl-L-alanine amidase activity"/>
    <property type="evidence" value="ECO:0007669"/>
    <property type="project" value="InterPro"/>
</dbReference>
<protein>
    <submittedName>
        <fullName evidence="3">N-acetylmuramoyl-L-alanine amidase</fullName>
    </submittedName>
</protein>
<dbReference type="Pfam" id="PF01471">
    <property type="entry name" value="PG_binding_1"/>
    <property type="match status" value="2"/>
</dbReference>
<gene>
    <name evidence="3" type="ORF">ABLG96_21610</name>
</gene>
<dbReference type="Gene3D" id="3.40.630.40">
    <property type="entry name" value="Zn-dependent exopeptidases"/>
    <property type="match status" value="1"/>
</dbReference>
<accession>A0AAU8DSB9</accession>
<proteinExistence type="predicted"/>
<evidence type="ECO:0000259" key="2">
    <source>
        <dbReference type="SMART" id="SM00646"/>
    </source>
</evidence>
<feature type="domain" description="MurNAc-LAA" evidence="2">
    <location>
        <begin position="257"/>
        <end position="372"/>
    </location>
</feature>
<evidence type="ECO:0000256" key="1">
    <source>
        <dbReference type="ARBA" id="ARBA00022801"/>
    </source>
</evidence>
<dbReference type="Gene3D" id="1.10.101.10">
    <property type="entry name" value="PGBD-like superfamily/PGBD"/>
    <property type="match status" value="2"/>
</dbReference>
<dbReference type="Pfam" id="PF01520">
    <property type="entry name" value="Amidase_3"/>
    <property type="match status" value="1"/>
</dbReference>
<dbReference type="CDD" id="cd02696">
    <property type="entry name" value="MurNAc-LAA"/>
    <property type="match status" value="1"/>
</dbReference>
<dbReference type="PANTHER" id="PTHR30404:SF0">
    <property type="entry name" value="N-ACETYLMURAMOYL-L-ALANINE AMIDASE AMIC"/>
    <property type="match status" value="1"/>
</dbReference>
<evidence type="ECO:0000313" key="3">
    <source>
        <dbReference type="EMBL" id="XCG63744.1"/>
    </source>
</evidence>
<sequence>MVNAPDLGGEGGTAVRLGDAGTAVAALRRDLGSLGLVAPEVLAEDAHAVFDADVDRAVRAFQQSRQLIVDGMVGPATARELMNARWRLGDRTLSYTLSAPLTGDDVAALQHKLSSLGYNTGRPDGLFGSSTDSAVRQFQRDIGITADGVCGPATTRELVRLTSRRMGAGGGRPIYLREHDAVRTAGPRLRGKRIVIDPGHGAGNEGAVVTLPDGSTTSAADLAFDIARRLEGRMAATGMDTLLTRGPDQNPSVEERAARANAVGADLLLSLHIDGLDSPLGNGLATFHFGTDSGSTSTIGATLAALVHRELVARTRFTDCRIHHAAWGLLTMSKMPAIQVELGYLSNPSDRAALIDPDFRNRIAEGLLVAVKRLYMDGRDEPHTGTFTMRDLLDHERAVGG</sequence>